<name>A0ABV7N3X3_9STAP</name>
<dbReference type="Pfam" id="PF00294">
    <property type="entry name" value="PfkB"/>
    <property type="match status" value="1"/>
</dbReference>
<evidence type="ECO:0000256" key="5">
    <source>
        <dbReference type="ARBA" id="ARBA00022840"/>
    </source>
</evidence>
<dbReference type="PANTHER" id="PTHR46566:SF1">
    <property type="entry name" value="1-PHOSPHOFRUCTOKINASE"/>
    <property type="match status" value="1"/>
</dbReference>
<dbReference type="EC" id="2.7.1.144" evidence="6"/>
<evidence type="ECO:0000256" key="2">
    <source>
        <dbReference type="ARBA" id="ARBA00022679"/>
    </source>
</evidence>
<feature type="domain" description="Carbohydrate kinase PfkB" evidence="7">
    <location>
        <begin position="24"/>
        <end position="288"/>
    </location>
</feature>
<dbReference type="CDD" id="cd01164">
    <property type="entry name" value="FruK_PfkB_like"/>
    <property type="match status" value="1"/>
</dbReference>
<gene>
    <name evidence="8" type="primary">pfkB</name>
    <name evidence="8" type="ORF">ACFOEO_02980</name>
</gene>
<keyword evidence="9" id="KW-1185">Reference proteome</keyword>
<reference evidence="9" key="1">
    <citation type="journal article" date="2019" name="Int. J. Syst. Evol. Microbiol.">
        <title>The Global Catalogue of Microorganisms (GCM) 10K type strain sequencing project: providing services to taxonomists for standard genome sequencing and annotation.</title>
        <authorList>
            <consortium name="The Broad Institute Genomics Platform"/>
            <consortium name="The Broad Institute Genome Sequencing Center for Infectious Disease"/>
            <person name="Wu L."/>
            <person name="Ma J."/>
        </authorList>
    </citation>
    <scope>NUCLEOTIDE SEQUENCE [LARGE SCALE GENOMIC DNA]</scope>
    <source>
        <strain evidence="9">CCM 7756</strain>
    </source>
</reference>
<keyword evidence="2 6" id="KW-0808">Transferase</keyword>
<protein>
    <recommendedName>
        <fullName evidence="6">Tagatose-6-phosphate kinase</fullName>
        <ecNumber evidence="6">2.7.1.144</ecNumber>
    </recommendedName>
</protein>
<dbReference type="NCBIfam" id="TIGR03168">
    <property type="entry name" value="1-PFK"/>
    <property type="match status" value="1"/>
</dbReference>
<dbReference type="GO" id="GO:0008662">
    <property type="term" value="F:1-phosphofructokinase activity"/>
    <property type="evidence" value="ECO:0007669"/>
    <property type="project" value="UniProtKB-EC"/>
</dbReference>
<dbReference type="NCBIfam" id="TIGR03828">
    <property type="entry name" value="pfkB"/>
    <property type="match status" value="1"/>
</dbReference>
<accession>A0ABV7N3X3</accession>
<comment type="caution">
    <text evidence="8">The sequence shown here is derived from an EMBL/GenBank/DDBJ whole genome shotgun (WGS) entry which is preliminary data.</text>
</comment>
<comment type="similarity">
    <text evidence="6">Belongs to the carbohydrate kinase PfkB family. LacC subfamily.</text>
</comment>
<dbReference type="PANTHER" id="PTHR46566">
    <property type="entry name" value="1-PHOSPHOFRUCTOKINASE-RELATED"/>
    <property type="match status" value="1"/>
</dbReference>
<comment type="similarity">
    <text evidence="1">Belongs to the carbohydrate kinase pfkB family.</text>
</comment>
<dbReference type="InterPro" id="IPR029056">
    <property type="entry name" value="Ribokinase-like"/>
</dbReference>
<keyword evidence="6" id="KW-0423">Lactose metabolism</keyword>
<dbReference type="InterPro" id="IPR011611">
    <property type="entry name" value="PfkB_dom"/>
</dbReference>
<comment type="pathway">
    <text evidence="6">Carbohydrate metabolism; D-tagatose 6-phosphate degradation; D-glyceraldehyde 3-phosphate and glycerone phosphate from D-tagatose 6-phosphate: step 1/2.</text>
</comment>
<dbReference type="Proteomes" id="UP001595637">
    <property type="component" value="Unassembled WGS sequence"/>
</dbReference>
<keyword evidence="3 6" id="KW-0547">Nucleotide-binding</keyword>
<evidence type="ECO:0000313" key="9">
    <source>
        <dbReference type="Proteomes" id="UP001595637"/>
    </source>
</evidence>
<dbReference type="PIRSF" id="PIRSF000535">
    <property type="entry name" value="1PFK/6PFK/LacC"/>
    <property type="match status" value="1"/>
</dbReference>
<dbReference type="Gene3D" id="3.40.1190.20">
    <property type="match status" value="1"/>
</dbReference>
<evidence type="ECO:0000256" key="3">
    <source>
        <dbReference type="ARBA" id="ARBA00022741"/>
    </source>
</evidence>
<dbReference type="RefSeq" id="WP_380651652.1">
    <property type="nucleotide sequence ID" value="NZ_JBHRVQ010000001.1"/>
</dbReference>
<organism evidence="8 9">
    <name type="scientific">Salinicoccus sesuvii</name>
    <dbReference type="NCBI Taxonomy" id="868281"/>
    <lineage>
        <taxon>Bacteria</taxon>
        <taxon>Bacillati</taxon>
        <taxon>Bacillota</taxon>
        <taxon>Bacilli</taxon>
        <taxon>Bacillales</taxon>
        <taxon>Staphylococcaceae</taxon>
        <taxon>Salinicoccus</taxon>
    </lineage>
</organism>
<keyword evidence="4" id="KW-0418">Kinase</keyword>
<keyword evidence="5 6" id="KW-0067">ATP-binding</keyword>
<proteinExistence type="inferred from homology"/>
<dbReference type="EMBL" id="JBHRVQ010000001">
    <property type="protein sequence ID" value="MFC3387563.1"/>
    <property type="molecule type" value="Genomic_DNA"/>
</dbReference>
<dbReference type="InterPro" id="IPR017583">
    <property type="entry name" value="Tagatose/fructose_Pkinase"/>
</dbReference>
<evidence type="ECO:0000256" key="6">
    <source>
        <dbReference type="PIRNR" id="PIRNR000535"/>
    </source>
</evidence>
<comment type="catalytic activity">
    <reaction evidence="6">
        <text>D-tagatofuranose 6-phosphate + ATP = D-tagatofuranose 1,6-bisphosphate + ADP + H(+)</text>
        <dbReference type="Rhea" id="RHEA:12420"/>
        <dbReference type="ChEBI" id="CHEBI:15378"/>
        <dbReference type="ChEBI" id="CHEBI:30616"/>
        <dbReference type="ChEBI" id="CHEBI:58694"/>
        <dbReference type="ChEBI" id="CHEBI:58695"/>
        <dbReference type="ChEBI" id="CHEBI:456216"/>
        <dbReference type="EC" id="2.7.1.144"/>
    </reaction>
</comment>
<evidence type="ECO:0000256" key="4">
    <source>
        <dbReference type="ARBA" id="ARBA00022777"/>
    </source>
</evidence>
<evidence type="ECO:0000259" key="7">
    <source>
        <dbReference type="Pfam" id="PF00294"/>
    </source>
</evidence>
<sequence>MIYTCTMNPAIDLFCEMKRFVPEAVNRSVFEEYQPNGKGINVSIVLQKLGMQSTALGFIGGFSGRFIKEELDSMGISNNFVDIDGITRINTFIQSEDGEYKVVNGGPEVSKEKQKVLIEQISKLGSEDVLFVSGSLPKGVDREILLDIANISVERNFKLIWDISEPILKELVTYHPYLIKPNIDEFKNIFPDAMIETDADLIRYGKMLVASGVENLIISMGDKGAWLFNTSGVLKSDAPEGQVVNTACSGDALLGTFYNAYAQGKHPVDALAEAVAAGSSTAFTSGLTDFKDVADLKQTIKITEVEGAL</sequence>
<evidence type="ECO:0000313" key="8">
    <source>
        <dbReference type="EMBL" id="MFC3387563.1"/>
    </source>
</evidence>
<dbReference type="InterPro" id="IPR022463">
    <property type="entry name" value="1-PFruKinase"/>
</dbReference>
<dbReference type="SUPFAM" id="SSF53613">
    <property type="entry name" value="Ribokinase-like"/>
    <property type="match status" value="1"/>
</dbReference>
<evidence type="ECO:0000256" key="1">
    <source>
        <dbReference type="ARBA" id="ARBA00005380"/>
    </source>
</evidence>